<dbReference type="PANTHER" id="PTHR43859:SF4">
    <property type="entry name" value="BUTANOATE--COA LIGASE AAE1-RELATED"/>
    <property type="match status" value="1"/>
</dbReference>
<keyword evidence="4" id="KW-0443">Lipid metabolism</keyword>
<dbReference type="EMBL" id="JBEDNQ010000012">
    <property type="protein sequence ID" value="MEQ3553794.1"/>
    <property type="molecule type" value="Genomic_DNA"/>
</dbReference>
<accession>A0ABV1KHH8</accession>
<protein>
    <submittedName>
        <fullName evidence="7">Long-chain fatty acid--CoA ligase</fullName>
    </submittedName>
</protein>
<comment type="similarity">
    <text evidence="1">Belongs to the ATP-dependent AMP-binding enzyme family.</text>
</comment>
<evidence type="ECO:0000256" key="4">
    <source>
        <dbReference type="ARBA" id="ARBA00023098"/>
    </source>
</evidence>
<dbReference type="InterPro" id="IPR025110">
    <property type="entry name" value="AMP-bd_C"/>
</dbReference>
<comment type="caution">
    <text evidence="7">The sequence shown here is derived from an EMBL/GenBank/DDBJ whole genome shotgun (WGS) entry which is preliminary data.</text>
</comment>
<evidence type="ECO:0000313" key="8">
    <source>
        <dbReference type="Proteomes" id="UP001494902"/>
    </source>
</evidence>
<dbReference type="InterPro" id="IPR042099">
    <property type="entry name" value="ANL_N_sf"/>
</dbReference>
<dbReference type="Gene3D" id="3.30.300.30">
    <property type="match status" value="1"/>
</dbReference>
<evidence type="ECO:0000259" key="5">
    <source>
        <dbReference type="Pfam" id="PF00501"/>
    </source>
</evidence>
<dbReference type="GO" id="GO:0016874">
    <property type="term" value="F:ligase activity"/>
    <property type="evidence" value="ECO:0007669"/>
    <property type="project" value="UniProtKB-KW"/>
</dbReference>
<evidence type="ECO:0000256" key="2">
    <source>
        <dbReference type="ARBA" id="ARBA00022598"/>
    </source>
</evidence>
<dbReference type="Pfam" id="PF00501">
    <property type="entry name" value="AMP-binding"/>
    <property type="match status" value="1"/>
</dbReference>
<dbReference type="SUPFAM" id="SSF56801">
    <property type="entry name" value="Acetyl-CoA synthetase-like"/>
    <property type="match status" value="1"/>
</dbReference>
<evidence type="ECO:0000256" key="1">
    <source>
        <dbReference type="ARBA" id="ARBA00006432"/>
    </source>
</evidence>
<feature type="domain" description="AMP-dependent synthetase/ligase" evidence="5">
    <location>
        <begin position="18"/>
        <end position="400"/>
    </location>
</feature>
<name>A0ABV1KHH8_9PSEU</name>
<dbReference type="InterPro" id="IPR045851">
    <property type="entry name" value="AMP-bd_C_sf"/>
</dbReference>
<dbReference type="Pfam" id="PF13193">
    <property type="entry name" value="AMP-binding_C"/>
    <property type="match status" value="1"/>
</dbReference>
<keyword evidence="2 7" id="KW-0436">Ligase</keyword>
<evidence type="ECO:0000313" key="7">
    <source>
        <dbReference type="EMBL" id="MEQ3553794.1"/>
    </source>
</evidence>
<dbReference type="RefSeq" id="WP_349300869.1">
    <property type="nucleotide sequence ID" value="NZ_JBEDNQ010000012.1"/>
</dbReference>
<dbReference type="InterPro" id="IPR000873">
    <property type="entry name" value="AMP-dep_synth/lig_dom"/>
</dbReference>
<dbReference type="PANTHER" id="PTHR43859">
    <property type="entry name" value="ACYL-ACTIVATING ENZYME"/>
    <property type="match status" value="1"/>
</dbReference>
<dbReference type="Proteomes" id="UP001494902">
    <property type="component" value="Unassembled WGS sequence"/>
</dbReference>
<keyword evidence="3" id="KW-0276">Fatty acid metabolism</keyword>
<dbReference type="Gene3D" id="3.40.50.12780">
    <property type="entry name" value="N-terminal domain of ligase-like"/>
    <property type="match status" value="1"/>
</dbReference>
<gene>
    <name evidence="7" type="ORF">WIS52_25245</name>
</gene>
<keyword evidence="8" id="KW-1185">Reference proteome</keyword>
<dbReference type="NCBIfam" id="NF004837">
    <property type="entry name" value="PRK06187.1"/>
    <property type="match status" value="1"/>
</dbReference>
<sequence>MLGLMQDRPLSLPHIFHRAEQYFGHKQLITGTPAGDTTTTTVADWAVRVRRLAGALEGLGLSADARVGTFCWNTARHLELYLAVPCTGRVLHTLNLRLFPDQLVHVVTHAGDEAVFVERSLLGVFWPHVDRMPDVRHVVVIDDGAGPDIPDDPRIRDYEELLAAAEPHTGRFTVDDENTAAAMCYTSGTTGNPKGVVYSHRSTVLHSLSTLFADGVGLRESDVVLPVVPMFHANAWGLPYGCLLAGTSMVLPGPDMTPRGILSRLAEHRVTVTAGVPTIWMGMLPLLGEYDLSAIRSVLCGGSAVPKSMAEGFRKALGVPVLQGWGMTETSPVATLGVVRSVHEDLSDDAKADVRALQGPAVPLVELRITDPDTGEDQPWDGVATGEVQAAGPWIARGYHGGDGDGERFTADGWLRTGDVGVVDAHGYVKIVDRTKDLVKSGGEWISSVDLENEIMAHPKVAEAAVIAVPHEKWVERPLACVVVADGEQLTAEELITFLTGRVASWWLPDAVEFIDEVPKTSVGKFSKKTLRERFDAYALPT</sequence>
<dbReference type="InterPro" id="IPR020845">
    <property type="entry name" value="AMP-binding_CS"/>
</dbReference>
<dbReference type="PROSITE" id="PS00455">
    <property type="entry name" value="AMP_BINDING"/>
    <property type="match status" value="1"/>
</dbReference>
<organism evidence="7 8">
    <name type="scientific">Pseudonocardia nematodicida</name>
    <dbReference type="NCBI Taxonomy" id="1206997"/>
    <lineage>
        <taxon>Bacteria</taxon>
        <taxon>Bacillati</taxon>
        <taxon>Actinomycetota</taxon>
        <taxon>Actinomycetes</taxon>
        <taxon>Pseudonocardiales</taxon>
        <taxon>Pseudonocardiaceae</taxon>
        <taxon>Pseudonocardia</taxon>
    </lineage>
</organism>
<evidence type="ECO:0000256" key="3">
    <source>
        <dbReference type="ARBA" id="ARBA00022832"/>
    </source>
</evidence>
<reference evidence="7 8" key="1">
    <citation type="submission" date="2024-03" db="EMBL/GenBank/DDBJ databases">
        <title>Draft genome sequence of Pseudonocardia nematodicida JCM 31783.</title>
        <authorList>
            <person name="Butdee W."/>
            <person name="Duangmal K."/>
        </authorList>
    </citation>
    <scope>NUCLEOTIDE SEQUENCE [LARGE SCALE GENOMIC DNA]</scope>
    <source>
        <strain evidence="7 8">JCM 31783</strain>
    </source>
</reference>
<evidence type="ECO:0000259" key="6">
    <source>
        <dbReference type="Pfam" id="PF13193"/>
    </source>
</evidence>
<dbReference type="CDD" id="cd12119">
    <property type="entry name" value="ttLC_FACS_AlkK_like"/>
    <property type="match status" value="1"/>
</dbReference>
<proteinExistence type="inferred from homology"/>
<feature type="domain" description="AMP-binding enzyme C-terminal" evidence="6">
    <location>
        <begin position="451"/>
        <end position="525"/>
    </location>
</feature>